<dbReference type="AlphaFoldDB" id="A0A8J3L2V7"/>
<dbReference type="PROSITE" id="PS50801">
    <property type="entry name" value="STAS"/>
    <property type="match status" value="1"/>
</dbReference>
<dbReference type="EMBL" id="BONI01000016">
    <property type="protein sequence ID" value="GIG05640.1"/>
    <property type="molecule type" value="Genomic_DNA"/>
</dbReference>
<dbReference type="GO" id="GO:0043856">
    <property type="term" value="F:anti-sigma factor antagonist activity"/>
    <property type="evidence" value="ECO:0007669"/>
    <property type="project" value="TreeGrafter"/>
</dbReference>
<feature type="domain" description="STAS" evidence="1">
    <location>
        <begin position="19"/>
        <end position="102"/>
    </location>
</feature>
<dbReference type="RefSeq" id="WP_203692073.1">
    <property type="nucleotide sequence ID" value="NZ_BAAALC010000025.1"/>
</dbReference>
<comment type="caution">
    <text evidence="2">The sequence shown here is derived from an EMBL/GenBank/DDBJ whole genome shotgun (WGS) entry which is preliminary data.</text>
</comment>
<organism evidence="2 3">
    <name type="scientific">Catellatospora coxensis</name>
    <dbReference type="NCBI Taxonomy" id="310354"/>
    <lineage>
        <taxon>Bacteria</taxon>
        <taxon>Bacillati</taxon>
        <taxon>Actinomycetota</taxon>
        <taxon>Actinomycetes</taxon>
        <taxon>Micromonosporales</taxon>
        <taxon>Micromonosporaceae</taxon>
        <taxon>Catellatospora</taxon>
    </lineage>
</organism>
<dbReference type="PANTHER" id="PTHR33495:SF2">
    <property type="entry name" value="ANTI-SIGMA FACTOR ANTAGONIST TM_1081-RELATED"/>
    <property type="match status" value="1"/>
</dbReference>
<proteinExistence type="predicted"/>
<dbReference type="Pfam" id="PF01740">
    <property type="entry name" value="STAS"/>
    <property type="match status" value="1"/>
</dbReference>
<protein>
    <recommendedName>
        <fullName evidence="1">STAS domain-containing protein</fullName>
    </recommendedName>
</protein>
<accession>A0A8J3L2V7</accession>
<dbReference type="InterPro" id="IPR036513">
    <property type="entry name" value="STAS_dom_sf"/>
</dbReference>
<sequence length="128" mass="13541">MDELSRASQTTQTVPLVEVQVCGDLDASSAPGVNDVLSEALALHPRQLVIDLAGCDVIDAAGILLLLDAHRRAIRDGGMVALRSPSARARRNLKLAKVDRVLQVISPDGDLTLGISPDSDARPGEVNR</sequence>
<dbReference type="Gene3D" id="3.30.750.24">
    <property type="entry name" value="STAS domain"/>
    <property type="match status" value="1"/>
</dbReference>
<reference evidence="2 3" key="1">
    <citation type="submission" date="2021-01" db="EMBL/GenBank/DDBJ databases">
        <title>Whole genome shotgun sequence of Catellatospora coxensis NBRC 107359.</title>
        <authorList>
            <person name="Komaki H."/>
            <person name="Tamura T."/>
        </authorList>
    </citation>
    <scope>NUCLEOTIDE SEQUENCE [LARGE SCALE GENOMIC DNA]</scope>
    <source>
        <strain evidence="2 3">NBRC 107359</strain>
    </source>
</reference>
<dbReference type="CDD" id="cd07043">
    <property type="entry name" value="STAS_anti-anti-sigma_factors"/>
    <property type="match status" value="1"/>
</dbReference>
<dbReference type="Proteomes" id="UP000630887">
    <property type="component" value="Unassembled WGS sequence"/>
</dbReference>
<name>A0A8J3L2V7_9ACTN</name>
<evidence type="ECO:0000313" key="3">
    <source>
        <dbReference type="Proteomes" id="UP000630887"/>
    </source>
</evidence>
<dbReference type="PANTHER" id="PTHR33495">
    <property type="entry name" value="ANTI-SIGMA FACTOR ANTAGONIST TM_1081-RELATED-RELATED"/>
    <property type="match status" value="1"/>
</dbReference>
<dbReference type="InterPro" id="IPR002645">
    <property type="entry name" value="STAS_dom"/>
</dbReference>
<dbReference type="SUPFAM" id="SSF52091">
    <property type="entry name" value="SpoIIaa-like"/>
    <property type="match status" value="1"/>
</dbReference>
<gene>
    <name evidence="2" type="ORF">Cco03nite_23400</name>
</gene>
<keyword evidence="3" id="KW-1185">Reference proteome</keyword>
<evidence type="ECO:0000313" key="2">
    <source>
        <dbReference type="EMBL" id="GIG05640.1"/>
    </source>
</evidence>
<evidence type="ECO:0000259" key="1">
    <source>
        <dbReference type="PROSITE" id="PS50801"/>
    </source>
</evidence>